<evidence type="ECO:0000313" key="12">
    <source>
        <dbReference type="Proteomes" id="UP000011087"/>
    </source>
</evidence>
<reference evidence="11" key="3">
    <citation type="submission" date="2016-03" db="UniProtKB">
        <authorList>
            <consortium name="EnsemblProtists"/>
        </authorList>
    </citation>
    <scope>IDENTIFICATION</scope>
</reference>
<evidence type="ECO:0000313" key="10">
    <source>
        <dbReference type="EMBL" id="EKX36111.1"/>
    </source>
</evidence>
<dbReference type="Gene3D" id="1.25.40.10">
    <property type="entry name" value="Tetratricopeptide repeat domain"/>
    <property type="match status" value="1"/>
</dbReference>
<dbReference type="PANTHER" id="PTHR45668">
    <property type="entry name" value="SERINE/THREONINE-PROTEIN PHOSPHATASE 5-RELATED"/>
    <property type="match status" value="1"/>
</dbReference>
<dbReference type="InterPro" id="IPR051134">
    <property type="entry name" value="PPP_phosphatase"/>
</dbReference>
<dbReference type="PROSITE" id="PS00125">
    <property type="entry name" value="SER_THR_PHOSPHATASE"/>
    <property type="match status" value="1"/>
</dbReference>
<evidence type="ECO:0000256" key="2">
    <source>
        <dbReference type="ARBA" id="ARBA00008786"/>
    </source>
</evidence>
<dbReference type="InterPro" id="IPR011990">
    <property type="entry name" value="TPR-like_helical_dom_sf"/>
</dbReference>
<feature type="non-terminal residue" evidence="10">
    <location>
        <position position="1"/>
    </location>
</feature>
<evidence type="ECO:0000256" key="3">
    <source>
        <dbReference type="ARBA" id="ARBA00022723"/>
    </source>
</evidence>
<dbReference type="eggNOG" id="KOG0376">
    <property type="taxonomic scope" value="Eukaryota"/>
</dbReference>
<dbReference type="InterPro" id="IPR004843">
    <property type="entry name" value="Calcineurin-like_PHP"/>
</dbReference>
<dbReference type="STRING" id="905079.L1IIP9"/>
<accession>L1IIP9</accession>
<dbReference type="RefSeq" id="XP_005823091.1">
    <property type="nucleotide sequence ID" value="XM_005823034.1"/>
</dbReference>
<dbReference type="InterPro" id="IPR006186">
    <property type="entry name" value="Ser/Thr-sp_prot-phosphatase"/>
</dbReference>
<dbReference type="PANTHER" id="PTHR45668:SF5">
    <property type="entry name" value="SERINE_THREONINE-PROTEIN PHOSPHATASE 5"/>
    <property type="match status" value="1"/>
</dbReference>
<dbReference type="GeneID" id="17292815"/>
<dbReference type="EnsemblProtists" id="EKX36111">
    <property type="protein sequence ID" value="EKX36111"/>
    <property type="gene ID" value="GUITHDRAFT_79133"/>
</dbReference>
<protein>
    <recommendedName>
        <fullName evidence="8">Serine/threonine-protein phosphatase</fullName>
        <ecNumber evidence="8">3.1.3.16</ecNumber>
    </recommendedName>
</protein>
<dbReference type="InterPro" id="IPR029052">
    <property type="entry name" value="Metallo-depent_PP-like"/>
</dbReference>
<feature type="repeat" description="TPR" evidence="7">
    <location>
        <begin position="1"/>
        <end position="33"/>
    </location>
</feature>
<comment type="cofactor">
    <cofactor evidence="1">
        <name>Mn(2+)</name>
        <dbReference type="ChEBI" id="CHEBI:29035"/>
    </cofactor>
</comment>
<evidence type="ECO:0000313" key="11">
    <source>
        <dbReference type="EnsemblProtists" id="EKX36111"/>
    </source>
</evidence>
<reference evidence="12" key="2">
    <citation type="submission" date="2012-11" db="EMBL/GenBank/DDBJ databases">
        <authorList>
            <person name="Kuo A."/>
            <person name="Curtis B.A."/>
            <person name="Tanifuji G."/>
            <person name="Burki F."/>
            <person name="Gruber A."/>
            <person name="Irimia M."/>
            <person name="Maruyama S."/>
            <person name="Arias M.C."/>
            <person name="Ball S.G."/>
            <person name="Gile G.H."/>
            <person name="Hirakawa Y."/>
            <person name="Hopkins J.F."/>
            <person name="Rensing S.A."/>
            <person name="Schmutz J."/>
            <person name="Symeonidi A."/>
            <person name="Elias M."/>
            <person name="Eveleigh R.J."/>
            <person name="Herman E.K."/>
            <person name="Klute M.J."/>
            <person name="Nakayama T."/>
            <person name="Obornik M."/>
            <person name="Reyes-Prieto A."/>
            <person name="Armbrust E.V."/>
            <person name="Aves S.J."/>
            <person name="Beiko R.G."/>
            <person name="Coutinho P."/>
            <person name="Dacks J.B."/>
            <person name="Durnford D.G."/>
            <person name="Fast N.M."/>
            <person name="Green B.R."/>
            <person name="Grisdale C."/>
            <person name="Hempe F."/>
            <person name="Henrissat B."/>
            <person name="Hoppner M.P."/>
            <person name="Ishida K.-I."/>
            <person name="Kim E."/>
            <person name="Koreny L."/>
            <person name="Kroth P.G."/>
            <person name="Liu Y."/>
            <person name="Malik S.-B."/>
            <person name="Maier U.G."/>
            <person name="McRose D."/>
            <person name="Mock T."/>
            <person name="Neilson J.A."/>
            <person name="Onodera N.T."/>
            <person name="Poole A.M."/>
            <person name="Pritham E.J."/>
            <person name="Richards T.A."/>
            <person name="Rocap G."/>
            <person name="Roy S.W."/>
            <person name="Sarai C."/>
            <person name="Schaack S."/>
            <person name="Shirato S."/>
            <person name="Slamovits C.H."/>
            <person name="Spencer D.F."/>
            <person name="Suzuki S."/>
            <person name="Worden A.Z."/>
            <person name="Zauner S."/>
            <person name="Barry K."/>
            <person name="Bell C."/>
            <person name="Bharti A.K."/>
            <person name="Crow J.A."/>
            <person name="Grimwood J."/>
            <person name="Kramer R."/>
            <person name="Lindquist E."/>
            <person name="Lucas S."/>
            <person name="Salamov A."/>
            <person name="McFadden G.I."/>
            <person name="Lane C.E."/>
            <person name="Keeling P.J."/>
            <person name="Gray M.W."/>
            <person name="Grigoriev I.V."/>
            <person name="Archibald J.M."/>
        </authorList>
    </citation>
    <scope>NUCLEOTIDE SEQUENCE</scope>
    <source>
        <strain evidence="12">CCMP2712</strain>
    </source>
</reference>
<dbReference type="AlphaFoldDB" id="L1IIP9"/>
<feature type="domain" description="Serine/threonine specific protein phosphatases" evidence="9">
    <location>
        <begin position="204"/>
        <end position="209"/>
    </location>
</feature>
<evidence type="ECO:0000256" key="1">
    <source>
        <dbReference type="ARBA" id="ARBA00001936"/>
    </source>
</evidence>
<evidence type="ECO:0000256" key="8">
    <source>
        <dbReference type="RuleBase" id="RU004273"/>
    </source>
</evidence>
<organism evidence="10">
    <name type="scientific">Guillardia theta (strain CCMP2712)</name>
    <name type="common">Cryptophyte</name>
    <dbReference type="NCBI Taxonomy" id="905079"/>
    <lineage>
        <taxon>Eukaryota</taxon>
        <taxon>Cryptophyceae</taxon>
        <taxon>Pyrenomonadales</taxon>
        <taxon>Geminigeraceae</taxon>
        <taxon>Guillardia</taxon>
    </lineage>
</organism>
<dbReference type="EC" id="3.1.3.16" evidence="8"/>
<dbReference type="OrthoDB" id="445564at2759"/>
<reference evidence="10 12" key="1">
    <citation type="journal article" date="2012" name="Nature">
        <title>Algal genomes reveal evolutionary mosaicism and the fate of nucleomorphs.</title>
        <authorList>
            <consortium name="DOE Joint Genome Institute"/>
            <person name="Curtis B.A."/>
            <person name="Tanifuji G."/>
            <person name="Burki F."/>
            <person name="Gruber A."/>
            <person name="Irimia M."/>
            <person name="Maruyama S."/>
            <person name="Arias M.C."/>
            <person name="Ball S.G."/>
            <person name="Gile G.H."/>
            <person name="Hirakawa Y."/>
            <person name="Hopkins J.F."/>
            <person name="Kuo A."/>
            <person name="Rensing S.A."/>
            <person name="Schmutz J."/>
            <person name="Symeonidi A."/>
            <person name="Elias M."/>
            <person name="Eveleigh R.J."/>
            <person name="Herman E.K."/>
            <person name="Klute M.J."/>
            <person name="Nakayama T."/>
            <person name="Obornik M."/>
            <person name="Reyes-Prieto A."/>
            <person name="Armbrust E.V."/>
            <person name="Aves S.J."/>
            <person name="Beiko R.G."/>
            <person name="Coutinho P."/>
            <person name="Dacks J.B."/>
            <person name="Durnford D.G."/>
            <person name="Fast N.M."/>
            <person name="Green B.R."/>
            <person name="Grisdale C.J."/>
            <person name="Hempel F."/>
            <person name="Henrissat B."/>
            <person name="Hoppner M.P."/>
            <person name="Ishida K."/>
            <person name="Kim E."/>
            <person name="Koreny L."/>
            <person name="Kroth P.G."/>
            <person name="Liu Y."/>
            <person name="Malik S.B."/>
            <person name="Maier U.G."/>
            <person name="McRose D."/>
            <person name="Mock T."/>
            <person name="Neilson J.A."/>
            <person name="Onodera N.T."/>
            <person name="Poole A.M."/>
            <person name="Pritham E.J."/>
            <person name="Richards T.A."/>
            <person name="Rocap G."/>
            <person name="Roy S.W."/>
            <person name="Sarai C."/>
            <person name="Schaack S."/>
            <person name="Shirato S."/>
            <person name="Slamovits C.H."/>
            <person name="Spencer D.F."/>
            <person name="Suzuki S."/>
            <person name="Worden A.Z."/>
            <person name="Zauner S."/>
            <person name="Barry K."/>
            <person name="Bell C."/>
            <person name="Bharti A.K."/>
            <person name="Crow J.A."/>
            <person name="Grimwood J."/>
            <person name="Kramer R."/>
            <person name="Lindquist E."/>
            <person name="Lucas S."/>
            <person name="Salamov A."/>
            <person name="McFadden G.I."/>
            <person name="Lane C.E."/>
            <person name="Keeling P.J."/>
            <person name="Gray M.W."/>
            <person name="Grigoriev I.V."/>
            <person name="Archibald J.M."/>
        </authorList>
    </citation>
    <scope>NUCLEOTIDE SEQUENCE</scope>
    <source>
        <strain evidence="10 12">CCMP2712</strain>
    </source>
</reference>
<dbReference type="SMART" id="SM00156">
    <property type="entry name" value="PP2Ac"/>
    <property type="match status" value="1"/>
</dbReference>
<comment type="catalytic activity">
    <reaction evidence="8">
        <text>O-phospho-L-threonyl-[protein] + H2O = L-threonyl-[protein] + phosphate</text>
        <dbReference type="Rhea" id="RHEA:47004"/>
        <dbReference type="Rhea" id="RHEA-COMP:11060"/>
        <dbReference type="Rhea" id="RHEA-COMP:11605"/>
        <dbReference type="ChEBI" id="CHEBI:15377"/>
        <dbReference type="ChEBI" id="CHEBI:30013"/>
        <dbReference type="ChEBI" id="CHEBI:43474"/>
        <dbReference type="ChEBI" id="CHEBI:61977"/>
        <dbReference type="EC" id="3.1.3.16"/>
    </reaction>
</comment>
<evidence type="ECO:0000256" key="5">
    <source>
        <dbReference type="ARBA" id="ARBA00022801"/>
    </source>
</evidence>
<proteinExistence type="inferred from homology"/>
<gene>
    <name evidence="10" type="ORF">GUITHDRAFT_79133</name>
</gene>
<evidence type="ECO:0000256" key="7">
    <source>
        <dbReference type="PROSITE-ProRule" id="PRU00339"/>
    </source>
</evidence>
<dbReference type="SUPFAM" id="SSF48452">
    <property type="entry name" value="TPR-like"/>
    <property type="match status" value="1"/>
</dbReference>
<dbReference type="Gene3D" id="3.60.21.10">
    <property type="match status" value="1"/>
</dbReference>
<dbReference type="GO" id="GO:0004722">
    <property type="term" value="F:protein serine/threonine phosphatase activity"/>
    <property type="evidence" value="ECO:0007669"/>
    <property type="project" value="UniProtKB-EC"/>
</dbReference>
<keyword evidence="7" id="KW-0802">TPR repeat</keyword>
<keyword evidence="5 8" id="KW-0378">Hydrolase</keyword>
<evidence type="ECO:0000256" key="6">
    <source>
        <dbReference type="ARBA" id="ARBA00023211"/>
    </source>
</evidence>
<dbReference type="EMBL" id="JH993079">
    <property type="protein sequence ID" value="EKX36111.1"/>
    <property type="molecule type" value="Genomic_DNA"/>
</dbReference>
<comment type="similarity">
    <text evidence="2">Belongs to the PPP phosphatase family. PP-5 (PP-T) subfamily.</text>
</comment>
<dbReference type="HOGENOM" id="CLU_004962_5_0_1"/>
<dbReference type="Proteomes" id="UP000011087">
    <property type="component" value="Unassembled WGS sequence"/>
</dbReference>
<dbReference type="Pfam" id="PF00149">
    <property type="entry name" value="Metallophos"/>
    <property type="match status" value="1"/>
</dbReference>
<evidence type="ECO:0000256" key="4">
    <source>
        <dbReference type="ARBA" id="ARBA00022737"/>
    </source>
</evidence>
<dbReference type="InterPro" id="IPR019734">
    <property type="entry name" value="TPR_rpt"/>
</dbReference>
<dbReference type="PROSITE" id="PS50005">
    <property type="entry name" value="TPR"/>
    <property type="match status" value="1"/>
</dbReference>
<dbReference type="Pfam" id="PF00515">
    <property type="entry name" value="TPR_1"/>
    <property type="match status" value="1"/>
</dbReference>
<dbReference type="Pfam" id="PF08321">
    <property type="entry name" value="PPP5"/>
    <property type="match status" value="1"/>
</dbReference>
<keyword evidence="12" id="KW-1185">Reference proteome</keyword>
<keyword evidence="6" id="KW-0464">Manganese</keyword>
<dbReference type="OMA" id="CEANQFF"/>
<dbReference type="KEGG" id="gtt:GUITHDRAFT_79133"/>
<dbReference type="PRINTS" id="PR00114">
    <property type="entry name" value="STPHPHTASE"/>
</dbReference>
<dbReference type="InterPro" id="IPR013235">
    <property type="entry name" value="PPP_dom"/>
</dbReference>
<evidence type="ECO:0000259" key="9">
    <source>
        <dbReference type="PROSITE" id="PS00125"/>
    </source>
</evidence>
<name>L1IIP9_GUITC</name>
<keyword evidence="4" id="KW-0677">Repeat</keyword>
<dbReference type="PaxDb" id="55529-EKX36111"/>
<dbReference type="GO" id="GO:0046872">
    <property type="term" value="F:metal ion binding"/>
    <property type="evidence" value="ECO:0007669"/>
    <property type="project" value="UniProtKB-KW"/>
</dbReference>
<keyword evidence="3" id="KW-0479">Metal-binding</keyword>
<sequence length="230" mass="26242">KGYYRRGTAYLALHKLKQARADFREAVKIEPANKDARSKLNECEKVSGRSGEKIGTEWEGKRETLSVTRSQDTIEVESTYTGPRLEDGIVTEKFMDELLLWLKAEKKLHKKYVYQILYQVRNILKQEKTVVDVPVVAGESITVCGDVHGQYYDLLNIFEMNGKPSKANPYLFNGDFVDRGSFGLEVVLALFGYKCLLPNHMHLNRGNHESVNMNKIYGFEVVGGEEEAER</sequence>
<dbReference type="SUPFAM" id="SSF56300">
    <property type="entry name" value="Metallo-dependent phosphatases"/>
    <property type="match status" value="1"/>
</dbReference>